<proteinExistence type="predicted"/>
<feature type="transmembrane region" description="Helical" evidence="1">
    <location>
        <begin position="63"/>
        <end position="82"/>
    </location>
</feature>
<gene>
    <name evidence="2" type="ORF">CMsap09_13115</name>
</gene>
<organism evidence="2 3">
    <name type="scientific">Clavibacter michiganensis</name>
    <dbReference type="NCBI Taxonomy" id="28447"/>
    <lineage>
        <taxon>Bacteria</taxon>
        <taxon>Bacillati</taxon>
        <taxon>Actinomycetota</taxon>
        <taxon>Actinomycetes</taxon>
        <taxon>Micrococcales</taxon>
        <taxon>Microbacteriaceae</taxon>
        <taxon>Clavibacter</taxon>
    </lineage>
</organism>
<keyword evidence="1" id="KW-1133">Transmembrane helix</keyword>
<comment type="caution">
    <text evidence="2">The sequence shown here is derived from an EMBL/GenBank/DDBJ whole genome shotgun (WGS) entry which is preliminary data.</text>
</comment>
<name>A0A251XWI4_9MICO</name>
<keyword evidence="1" id="KW-0812">Transmembrane</keyword>
<protein>
    <submittedName>
        <fullName evidence="2">Uncharacterized protein</fullName>
    </submittedName>
</protein>
<accession>A0A251XWI4</accession>
<dbReference type="AlphaFoldDB" id="A0A251XWI4"/>
<evidence type="ECO:0000313" key="2">
    <source>
        <dbReference type="EMBL" id="OUE09881.1"/>
    </source>
</evidence>
<feature type="transmembrane region" description="Helical" evidence="1">
    <location>
        <begin position="37"/>
        <end position="57"/>
    </location>
</feature>
<evidence type="ECO:0000256" key="1">
    <source>
        <dbReference type="SAM" id="Phobius"/>
    </source>
</evidence>
<keyword evidence="1" id="KW-0472">Membrane</keyword>
<sequence length="171" mass="18987">MIVTIQDERSSGFLPTRIFELLHAADRPAWTPVTTGMVAVAAVVFSAIAGLGLYSVLLDDSPAGYTLTVPFGIALVWLVGAPGRERTRMRRRAARHVARTARRLGLISHIDALAFTWQARLTLRGGHEITLERRYRRRGRQLVASLTSTLGNIGRFRVLDITDDPAWQVMP</sequence>
<dbReference type="EMBL" id="MDHJ01000001">
    <property type="protein sequence ID" value="OUE09881.1"/>
    <property type="molecule type" value="Genomic_DNA"/>
</dbReference>
<dbReference type="Proteomes" id="UP000195106">
    <property type="component" value="Unassembled WGS sequence"/>
</dbReference>
<evidence type="ECO:0000313" key="3">
    <source>
        <dbReference type="Proteomes" id="UP000195106"/>
    </source>
</evidence>
<reference evidence="2 3" key="1">
    <citation type="submission" date="2016-08" db="EMBL/GenBank/DDBJ databases">
        <title>Genome sequence of Clavibacter michiganensis spp. strain CASJ009.</title>
        <authorList>
            <person name="Thapa S.P."/>
            <person name="Coaker G."/>
        </authorList>
    </citation>
    <scope>NUCLEOTIDE SEQUENCE [LARGE SCALE GENOMIC DNA]</scope>
    <source>
        <strain evidence="2">CASJ009</strain>
    </source>
</reference>